<dbReference type="EMBL" id="WHUW01000002">
    <property type="protein sequence ID" value="KAF8450424.1"/>
    <property type="molecule type" value="Genomic_DNA"/>
</dbReference>
<organism evidence="2 3">
    <name type="scientific">Boletus edulis BED1</name>
    <dbReference type="NCBI Taxonomy" id="1328754"/>
    <lineage>
        <taxon>Eukaryota</taxon>
        <taxon>Fungi</taxon>
        <taxon>Dikarya</taxon>
        <taxon>Basidiomycota</taxon>
        <taxon>Agaricomycotina</taxon>
        <taxon>Agaricomycetes</taxon>
        <taxon>Agaricomycetidae</taxon>
        <taxon>Boletales</taxon>
        <taxon>Boletineae</taxon>
        <taxon>Boletaceae</taxon>
        <taxon>Boletoideae</taxon>
        <taxon>Boletus</taxon>
    </lineage>
</organism>
<name>A0AAD4C693_BOLED</name>
<accession>A0AAD4C693</accession>
<evidence type="ECO:0000256" key="1">
    <source>
        <dbReference type="SAM" id="MobiDB-lite"/>
    </source>
</evidence>
<reference evidence="2" key="1">
    <citation type="submission" date="2019-10" db="EMBL/GenBank/DDBJ databases">
        <authorList>
            <consortium name="DOE Joint Genome Institute"/>
            <person name="Kuo A."/>
            <person name="Miyauchi S."/>
            <person name="Kiss E."/>
            <person name="Drula E."/>
            <person name="Kohler A."/>
            <person name="Sanchez-Garcia M."/>
            <person name="Andreopoulos B."/>
            <person name="Barry K.W."/>
            <person name="Bonito G."/>
            <person name="Buee M."/>
            <person name="Carver A."/>
            <person name="Chen C."/>
            <person name="Cichocki N."/>
            <person name="Clum A."/>
            <person name="Culley D."/>
            <person name="Crous P.W."/>
            <person name="Fauchery L."/>
            <person name="Girlanda M."/>
            <person name="Hayes R."/>
            <person name="Keri Z."/>
            <person name="LaButti K."/>
            <person name="Lipzen A."/>
            <person name="Lombard V."/>
            <person name="Magnuson J."/>
            <person name="Maillard F."/>
            <person name="Morin E."/>
            <person name="Murat C."/>
            <person name="Nolan M."/>
            <person name="Ohm R."/>
            <person name="Pangilinan J."/>
            <person name="Pereira M."/>
            <person name="Perotto S."/>
            <person name="Peter M."/>
            <person name="Riley R."/>
            <person name="Sitrit Y."/>
            <person name="Stielow B."/>
            <person name="Szollosi G."/>
            <person name="Zifcakova L."/>
            <person name="Stursova M."/>
            <person name="Spatafora J.W."/>
            <person name="Tedersoo L."/>
            <person name="Vaario L.-M."/>
            <person name="Yamada A."/>
            <person name="Yan M."/>
            <person name="Wang P."/>
            <person name="Xu J."/>
            <person name="Bruns T."/>
            <person name="Baldrian P."/>
            <person name="Vilgalys R."/>
            <person name="Henrissat B."/>
            <person name="Grigoriev I.V."/>
            <person name="Hibbett D."/>
            <person name="Nagy L.G."/>
            <person name="Martin F.M."/>
        </authorList>
    </citation>
    <scope>NUCLEOTIDE SEQUENCE</scope>
    <source>
        <strain evidence="2">BED1</strain>
    </source>
</reference>
<gene>
    <name evidence="2" type="ORF">L210DRAFT_3520488</name>
</gene>
<dbReference type="Proteomes" id="UP001194468">
    <property type="component" value="Unassembled WGS sequence"/>
</dbReference>
<feature type="region of interest" description="Disordered" evidence="1">
    <location>
        <begin position="241"/>
        <end position="411"/>
    </location>
</feature>
<sequence length="411" mass="47491">MGGVLNARPGKIDSGLPPLGPALESSETLFERERHEHTERLPHDVPRLLDRAPPLQYASSFQSGRGERMNPDEAIVMTPSRSRSSASGSDHTIDALRTPPSLHPTDRVIPPFPSDYTGGYVPGSRSPTDIYGNHSNEVVHDVHRHRGHDISFDRHSRSGGYEQEGPLYYIIPGGMNVIFQDEYGNEITRVGDFSGRTRPTRPGPFVVQDEYGKELYRYDGHERGSHRGYSEPQIVQIDAYPSSSQHRHDRKYSSHGYRSDPLYRRGYDHYPDHREYRDPRERERRDHRDHRYRGYADYPHHSEYRDHRGRRDLDTHRDHGGHRERGDHREHGGYGEHGEHRHQGRLEGYTPNRVPSHRPYSQAPLERPLQEYPNSISDDRRSGREYATSLSSMRHREDEADITNGLHALHV</sequence>
<protein>
    <submittedName>
        <fullName evidence="2">Uncharacterized protein</fullName>
    </submittedName>
</protein>
<dbReference type="AlphaFoldDB" id="A0AAD4C693"/>
<feature type="compositionally biased region" description="Basic and acidic residues" evidence="1">
    <location>
        <begin position="257"/>
        <end position="286"/>
    </location>
</feature>
<feature type="region of interest" description="Disordered" evidence="1">
    <location>
        <begin position="1"/>
        <end position="44"/>
    </location>
</feature>
<feature type="compositionally biased region" description="Basic and acidic residues" evidence="1">
    <location>
        <begin position="292"/>
        <end position="345"/>
    </location>
</feature>
<feature type="compositionally biased region" description="Basic and acidic residues" evidence="1">
    <location>
        <begin position="29"/>
        <end position="44"/>
    </location>
</feature>
<evidence type="ECO:0000313" key="3">
    <source>
        <dbReference type="Proteomes" id="UP001194468"/>
    </source>
</evidence>
<evidence type="ECO:0000313" key="2">
    <source>
        <dbReference type="EMBL" id="KAF8450424.1"/>
    </source>
</evidence>
<reference evidence="2" key="2">
    <citation type="journal article" date="2020" name="Nat. Commun.">
        <title>Large-scale genome sequencing of mycorrhizal fungi provides insights into the early evolution of symbiotic traits.</title>
        <authorList>
            <person name="Miyauchi S."/>
            <person name="Kiss E."/>
            <person name="Kuo A."/>
            <person name="Drula E."/>
            <person name="Kohler A."/>
            <person name="Sanchez-Garcia M."/>
            <person name="Morin E."/>
            <person name="Andreopoulos B."/>
            <person name="Barry K.W."/>
            <person name="Bonito G."/>
            <person name="Buee M."/>
            <person name="Carver A."/>
            <person name="Chen C."/>
            <person name="Cichocki N."/>
            <person name="Clum A."/>
            <person name="Culley D."/>
            <person name="Crous P.W."/>
            <person name="Fauchery L."/>
            <person name="Girlanda M."/>
            <person name="Hayes R.D."/>
            <person name="Keri Z."/>
            <person name="LaButti K."/>
            <person name="Lipzen A."/>
            <person name="Lombard V."/>
            <person name="Magnuson J."/>
            <person name="Maillard F."/>
            <person name="Murat C."/>
            <person name="Nolan M."/>
            <person name="Ohm R.A."/>
            <person name="Pangilinan J."/>
            <person name="Pereira M.F."/>
            <person name="Perotto S."/>
            <person name="Peter M."/>
            <person name="Pfister S."/>
            <person name="Riley R."/>
            <person name="Sitrit Y."/>
            <person name="Stielow J.B."/>
            <person name="Szollosi G."/>
            <person name="Zifcakova L."/>
            <person name="Stursova M."/>
            <person name="Spatafora J.W."/>
            <person name="Tedersoo L."/>
            <person name="Vaario L.M."/>
            <person name="Yamada A."/>
            <person name="Yan M."/>
            <person name="Wang P."/>
            <person name="Xu J."/>
            <person name="Bruns T."/>
            <person name="Baldrian P."/>
            <person name="Vilgalys R."/>
            <person name="Dunand C."/>
            <person name="Henrissat B."/>
            <person name="Grigoriev I.V."/>
            <person name="Hibbett D."/>
            <person name="Nagy L.G."/>
            <person name="Martin F.M."/>
        </authorList>
    </citation>
    <scope>NUCLEOTIDE SEQUENCE</scope>
    <source>
        <strain evidence="2">BED1</strain>
    </source>
</reference>
<feature type="compositionally biased region" description="Low complexity" evidence="1">
    <location>
        <begin position="80"/>
        <end position="89"/>
    </location>
</feature>
<keyword evidence="3" id="KW-1185">Reference proteome</keyword>
<proteinExistence type="predicted"/>
<feature type="region of interest" description="Disordered" evidence="1">
    <location>
        <begin position="78"/>
        <end position="113"/>
    </location>
</feature>
<comment type="caution">
    <text evidence="2">The sequence shown here is derived from an EMBL/GenBank/DDBJ whole genome shotgun (WGS) entry which is preliminary data.</text>
</comment>